<dbReference type="AlphaFoldDB" id="A0A5C8DA10"/>
<evidence type="ECO:0000256" key="1">
    <source>
        <dbReference type="SAM" id="Coils"/>
    </source>
</evidence>
<gene>
    <name evidence="2" type="ORF">EPJ79_07530</name>
</gene>
<evidence type="ECO:0000313" key="3">
    <source>
        <dbReference type="Proteomes" id="UP000324638"/>
    </source>
</evidence>
<dbReference type="EMBL" id="SAXU01000001">
    <property type="protein sequence ID" value="TXJ20972.1"/>
    <property type="molecule type" value="Genomic_DNA"/>
</dbReference>
<accession>A0A5C8DA10</accession>
<protein>
    <submittedName>
        <fullName evidence="2">Uncharacterized protein</fullName>
    </submittedName>
</protein>
<organism evidence="2 3">
    <name type="scientific">Brachyspira aalborgi</name>
    <dbReference type="NCBI Taxonomy" id="29522"/>
    <lineage>
        <taxon>Bacteria</taxon>
        <taxon>Pseudomonadati</taxon>
        <taxon>Spirochaetota</taxon>
        <taxon>Spirochaetia</taxon>
        <taxon>Brachyspirales</taxon>
        <taxon>Brachyspiraceae</taxon>
        <taxon>Brachyspira</taxon>
    </lineage>
</organism>
<keyword evidence="1" id="KW-0175">Coiled coil</keyword>
<evidence type="ECO:0000313" key="2">
    <source>
        <dbReference type="EMBL" id="TXJ20972.1"/>
    </source>
</evidence>
<proteinExistence type="predicted"/>
<sequence length="150" mass="18129">MGRLLALGSEYQIDDDDSREYNGYDYSGKDYIFGTNIYDYNRYTNYYIIDLETKSKINYKNVINKEEYEKRLKEYENKLKEREEKVAELEAEISKNMDSLESLRKYKDYFIREKTAFYMAHCIIEAKKKRKLWLKKFGRIVAIRLVSIAN</sequence>
<comment type="caution">
    <text evidence="2">The sequence shown here is derived from an EMBL/GenBank/DDBJ whole genome shotgun (WGS) entry which is preliminary data.</text>
</comment>
<reference evidence="2 3" key="1">
    <citation type="journal article" date="1992" name="Lakartidningen">
        <title>[Penicillin V and not amoxicillin is the first choice preparation in acute otitis].</title>
        <authorList>
            <person name="Kamme C."/>
            <person name="Lundgren K."/>
            <person name="Prellner K."/>
        </authorList>
    </citation>
    <scope>NUCLEOTIDE SEQUENCE [LARGE SCALE GENOMIC DNA]</scope>
    <source>
        <strain evidence="2 3">513A</strain>
    </source>
</reference>
<feature type="coiled-coil region" evidence="1">
    <location>
        <begin position="65"/>
        <end position="99"/>
    </location>
</feature>
<name>A0A5C8DA10_9SPIR</name>
<dbReference type="RefSeq" id="WP_147739024.1">
    <property type="nucleotide sequence ID" value="NZ_SAXU01000001.1"/>
</dbReference>
<dbReference type="Proteomes" id="UP000324638">
    <property type="component" value="Unassembled WGS sequence"/>
</dbReference>